<evidence type="ECO:0000313" key="2">
    <source>
        <dbReference type="EMBL" id="MBA4619267.1"/>
    </source>
</evidence>
<accession>A0A7C9CKQ9</accession>
<organism evidence="2">
    <name type="scientific">Opuntia streptacantha</name>
    <name type="common">Prickly pear cactus</name>
    <name type="synonym">Opuntia cardona</name>
    <dbReference type="NCBI Taxonomy" id="393608"/>
    <lineage>
        <taxon>Eukaryota</taxon>
        <taxon>Viridiplantae</taxon>
        <taxon>Streptophyta</taxon>
        <taxon>Embryophyta</taxon>
        <taxon>Tracheophyta</taxon>
        <taxon>Spermatophyta</taxon>
        <taxon>Magnoliopsida</taxon>
        <taxon>eudicotyledons</taxon>
        <taxon>Gunneridae</taxon>
        <taxon>Pentapetalae</taxon>
        <taxon>Caryophyllales</taxon>
        <taxon>Cactineae</taxon>
        <taxon>Cactaceae</taxon>
        <taxon>Opuntioideae</taxon>
        <taxon>Opuntia</taxon>
    </lineage>
</organism>
<name>A0A7C9CKQ9_OPUST</name>
<reference evidence="2" key="1">
    <citation type="journal article" date="2013" name="J. Plant Res.">
        <title>Effect of fungi and light on seed germination of three Opuntia species from semiarid lands of central Mexico.</title>
        <authorList>
            <person name="Delgado-Sanchez P."/>
            <person name="Jimenez-Bremont J.F."/>
            <person name="Guerrero-Gonzalez Mde L."/>
            <person name="Flores J."/>
        </authorList>
    </citation>
    <scope>NUCLEOTIDE SEQUENCE</scope>
    <source>
        <tissue evidence="2">Cladode</tissue>
    </source>
</reference>
<feature type="compositionally biased region" description="Low complexity" evidence="1">
    <location>
        <begin position="12"/>
        <end position="22"/>
    </location>
</feature>
<protein>
    <submittedName>
        <fullName evidence="2">Uncharacterized protein</fullName>
    </submittedName>
</protein>
<feature type="compositionally biased region" description="Low complexity" evidence="1">
    <location>
        <begin position="76"/>
        <end position="94"/>
    </location>
</feature>
<proteinExistence type="predicted"/>
<sequence length="101" mass="10690">MNFSNHHPPTFPSSSSSSSSSLYPLFPLSLLPIPCLPLLPPPPPIHRLHLHLPPPSLRFLLLGSSLPRAGPRRRPSPSSLLTETSGTPSVAATSAPPPGRP</sequence>
<feature type="region of interest" description="Disordered" evidence="1">
    <location>
        <begin position="1"/>
        <end position="22"/>
    </location>
</feature>
<dbReference type="EMBL" id="GISG01024316">
    <property type="protein sequence ID" value="MBA4619267.1"/>
    <property type="molecule type" value="Transcribed_RNA"/>
</dbReference>
<feature type="region of interest" description="Disordered" evidence="1">
    <location>
        <begin position="66"/>
        <end position="101"/>
    </location>
</feature>
<evidence type="ECO:0000256" key="1">
    <source>
        <dbReference type="SAM" id="MobiDB-lite"/>
    </source>
</evidence>
<reference evidence="2" key="2">
    <citation type="submission" date="2020-07" db="EMBL/GenBank/DDBJ databases">
        <authorList>
            <person name="Vera ALvarez R."/>
            <person name="Arias-Moreno D.M."/>
            <person name="Jimenez-Jacinto V."/>
            <person name="Jimenez-Bremont J.F."/>
            <person name="Swaminathan K."/>
            <person name="Moose S.P."/>
            <person name="Guerrero-Gonzalez M.L."/>
            <person name="Marino-Ramirez L."/>
            <person name="Landsman D."/>
            <person name="Rodriguez-Kessler M."/>
            <person name="Delgado-Sanchez P."/>
        </authorList>
    </citation>
    <scope>NUCLEOTIDE SEQUENCE</scope>
    <source>
        <tissue evidence="2">Cladode</tissue>
    </source>
</reference>
<dbReference type="AlphaFoldDB" id="A0A7C9CKQ9"/>